<dbReference type="NCBIfam" id="TIGR01129">
    <property type="entry name" value="secD"/>
    <property type="match status" value="1"/>
</dbReference>
<feature type="transmembrane region" description="Helical" evidence="9">
    <location>
        <begin position="529"/>
        <end position="550"/>
    </location>
</feature>
<evidence type="ECO:0000313" key="14">
    <source>
        <dbReference type="EMBL" id="GGF01492.1"/>
    </source>
</evidence>
<feature type="domain" description="Protein export membrane protein SecD/SecF C-terminal" evidence="11">
    <location>
        <begin position="777"/>
        <end position="965"/>
    </location>
</feature>
<keyword evidence="2 9" id="KW-0813">Transport</keyword>
<comment type="subunit">
    <text evidence="9">Forms a complex with SecF. Part of the essential Sec protein translocation apparatus which comprises SecA, SecYEG and auxiliary proteins SecDF. Other proteins may also be involved.</text>
</comment>
<evidence type="ECO:0000313" key="16">
    <source>
        <dbReference type="Proteomes" id="UP000184120"/>
    </source>
</evidence>
<dbReference type="HAMAP" id="MF_01463_B">
    <property type="entry name" value="SecD_B"/>
    <property type="match status" value="1"/>
</dbReference>
<proteinExistence type="inferred from homology"/>
<evidence type="ECO:0000256" key="8">
    <source>
        <dbReference type="ARBA" id="ARBA00023136"/>
    </source>
</evidence>
<feature type="transmembrane region" description="Helical" evidence="9">
    <location>
        <begin position="603"/>
        <end position="628"/>
    </location>
</feature>
<evidence type="ECO:0000256" key="1">
    <source>
        <dbReference type="ARBA" id="ARBA00004651"/>
    </source>
</evidence>
<evidence type="ECO:0000256" key="9">
    <source>
        <dbReference type="HAMAP-Rule" id="MF_01463"/>
    </source>
</evidence>
<reference evidence="16" key="3">
    <citation type="submission" date="2016-11" db="EMBL/GenBank/DDBJ databases">
        <authorList>
            <person name="Varghese N."/>
            <person name="Submissions S."/>
        </authorList>
    </citation>
    <scope>NUCLEOTIDE SEQUENCE [LARGE SCALE GENOMIC DNA]</scope>
    <source>
        <strain evidence="16">DSM 27989</strain>
    </source>
</reference>
<feature type="transmembrane region" description="Helical" evidence="9">
    <location>
        <begin position="503"/>
        <end position="523"/>
    </location>
</feature>
<dbReference type="InterPro" id="IPR005791">
    <property type="entry name" value="SecD"/>
</dbReference>
<dbReference type="InterPro" id="IPR054384">
    <property type="entry name" value="SecDF_P1_head"/>
</dbReference>
<dbReference type="GO" id="GO:0005886">
    <property type="term" value="C:plasma membrane"/>
    <property type="evidence" value="ECO:0007669"/>
    <property type="project" value="UniProtKB-SubCell"/>
</dbReference>
<dbReference type="EMBL" id="BMFL01000012">
    <property type="protein sequence ID" value="GGF01492.1"/>
    <property type="molecule type" value="Genomic_DNA"/>
</dbReference>
<comment type="subcellular location">
    <subcellularLocation>
        <location evidence="1 9">Cell membrane</location>
        <topology evidence="1 9">Multi-pass membrane protein</topology>
    </subcellularLocation>
</comment>
<evidence type="ECO:0000259" key="11">
    <source>
        <dbReference type="Pfam" id="PF02355"/>
    </source>
</evidence>
<dbReference type="OrthoDB" id="9805019at2"/>
<feature type="transmembrane region" description="Helical" evidence="9">
    <location>
        <begin position="802"/>
        <end position="820"/>
    </location>
</feature>
<feature type="transmembrane region" description="Helical" evidence="9">
    <location>
        <begin position="571"/>
        <end position="597"/>
    </location>
</feature>
<dbReference type="PANTHER" id="PTHR30081">
    <property type="entry name" value="PROTEIN-EXPORT MEMBRANE PROTEIN SEC"/>
    <property type="match status" value="1"/>
</dbReference>
<keyword evidence="7 9" id="KW-0811">Translocation</keyword>
<evidence type="ECO:0000256" key="2">
    <source>
        <dbReference type="ARBA" id="ARBA00022448"/>
    </source>
</evidence>
<dbReference type="InterPro" id="IPR022645">
    <property type="entry name" value="SecD/SecF_bac"/>
</dbReference>
<evidence type="ECO:0000256" key="10">
    <source>
        <dbReference type="HAMAP-Rule" id="MF_01464"/>
    </source>
</evidence>
<dbReference type="Pfam" id="PF07549">
    <property type="entry name" value="Sec_GG"/>
    <property type="match status" value="2"/>
</dbReference>
<dbReference type="EMBL" id="FRBH01000003">
    <property type="protein sequence ID" value="SHK77895.1"/>
    <property type="molecule type" value="Genomic_DNA"/>
</dbReference>
<dbReference type="InterPro" id="IPR022813">
    <property type="entry name" value="SecD/SecF_arch_bac"/>
</dbReference>
<dbReference type="Gene3D" id="1.20.1640.10">
    <property type="entry name" value="Multidrug efflux transporter AcrB transmembrane domain"/>
    <property type="match status" value="2"/>
</dbReference>
<comment type="function">
    <text evidence="9">Part of the Sec protein translocase complex. Interacts with the SecYEG preprotein conducting channel. SecDF uses the proton motive force (PMF) to complete protein translocation after the ATP-dependent function of SecA.</text>
</comment>
<dbReference type="PRINTS" id="PR01755">
    <property type="entry name" value="SECFTRNLCASE"/>
</dbReference>
<keyword evidence="17" id="KW-1185">Reference proteome</keyword>
<dbReference type="NCBIfam" id="TIGR00966">
    <property type="entry name" value="transloc_SecF"/>
    <property type="match status" value="1"/>
</dbReference>
<dbReference type="Gene3D" id="3.30.70.3220">
    <property type="match status" value="1"/>
</dbReference>
<gene>
    <name evidence="10" type="primary">secF</name>
    <name evidence="9" type="synonym">secD</name>
    <name evidence="14" type="synonym">secDF</name>
    <name evidence="14" type="ORF">GCM10010984_18680</name>
    <name evidence="15" type="ORF">SAMN05443634_103231</name>
</gene>
<dbReference type="InterPro" id="IPR022646">
    <property type="entry name" value="SecD/SecF_CS"/>
</dbReference>
<evidence type="ECO:0000256" key="3">
    <source>
        <dbReference type="ARBA" id="ARBA00022475"/>
    </source>
</evidence>
<dbReference type="RefSeq" id="WP_072930227.1">
    <property type="nucleotide sequence ID" value="NZ_BMFL01000012.1"/>
</dbReference>
<sequence>MRGRWLIATFAIILSLLCIRQLSYTWYTTKVEHEAARLASKPEDEPRILDSLAQHPLDLGIIKYDYAYAKNNEINLGLDLKGGINVILQVSERDLIENLAAKTQNPMLSTALDATDKAQKSNGNVPYVELFFQEFDKVKGGTKYASSELFGNRDNADKIKFNFTDDQVKEVIRKDIEAKVATAYNVISSRINQFGVVEPVIQRLGEKGDGRILVELPGVSDTDRVKKLLQSTAKLEFWQVVRQDPTVLQYFSSINTEKYNVKNDNGQVIKSLGEVMQGIGSNASFAVDVKDTAVVNRVLQDKSFVASLPANVRGYKYSWANKVNNYGNDPAAKDTPKLLEFYVLKGKNGTQEPLITGDKVVSASAERNAGSITNEPVVSMQMNQVGAQEWSRITDELKPSAADRNGQGVAIVLDNMVYSAPSIKNQITGGNSQISGNFTLEEAKDLGNILQAGSLPASSKIVSAEVVGPSLGQEAINSSLIAFGCAFALVLVWMLFYYSRAGLYANVALIINLLFLLGFLVSLKATLSLPGIAGIILTLVTGMDANILIYERVKEELRKGKSLRNAVDFAYSWKGAFSAIIDANSTSFITALILFFFGKGPVVGFATTFMIGIFTSTFTAIFITRYFVEGRLAKGKSVPFYTSFTAHWLQNIKVDLLKTRKVNYAISIVLTIIALISIFTKGFDMGIEFQGGRTYTVRFDKHVDPQEISESLGDVFVYEGEKLVPQVKTYGGQNQVKITTAYKADEDGTNVDDEIKTKLYTGLKSYLPANITEKHFSEDNASIGLMSSAKVGPTIADDTTRASFIAVSLALVAIFFYLIVMFKRWQFSLSTIIALAHDVIIVLGVFSLFKGVLPFNMEIDQAFIAAILTVIGYSMNDSIIILDRIRENLTIEKHHKLYDIINISTSETLSRTINTSLSTFLIVLIIFAFGGESIKGFMFAKLVGIVIGTFSSIFVASPLLYDFTRKGQMNK</sequence>
<reference evidence="17" key="4">
    <citation type="journal article" date="2019" name="Int. J. Syst. Evol. Microbiol.">
        <title>The Global Catalogue of Microorganisms (GCM) 10K type strain sequencing project: providing services to taxonomists for standard genome sequencing and annotation.</title>
        <authorList>
            <consortium name="The Broad Institute Genomics Platform"/>
            <consortium name="The Broad Institute Genome Sequencing Center for Infectious Disease"/>
            <person name="Wu L."/>
            <person name="Ma J."/>
        </authorList>
    </citation>
    <scope>NUCLEOTIDE SEQUENCE [LARGE SCALE GENOMIC DNA]</scope>
    <source>
        <strain evidence="17">CGMCC 1.12707</strain>
    </source>
</reference>
<protein>
    <recommendedName>
        <fullName evidence="9 10">Multifunctional fusion protein</fullName>
    </recommendedName>
    <domain>
        <recommendedName>
            <fullName evidence="9">Protein translocase subunit SecD</fullName>
        </recommendedName>
    </domain>
    <domain>
        <recommendedName>
            <fullName evidence="10">Protein-export membrane protein SecF</fullName>
        </recommendedName>
    </domain>
</protein>
<evidence type="ECO:0000313" key="17">
    <source>
        <dbReference type="Proteomes" id="UP000650994"/>
    </source>
</evidence>
<dbReference type="SUPFAM" id="SSF82866">
    <property type="entry name" value="Multidrug efflux transporter AcrB transmembrane domain"/>
    <property type="match status" value="2"/>
</dbReference>
<dbReference type="InterPro" id="IPR005665">
    <property type="entry name" value="SecF_bac"/>
</dbReference>
<name>A0A1M6V956_9FLAO</name>
<keyword evidence="8 9" id="KW-0472">Membrane</keyword>
<feature type="domain" description="SecDF P1 head subdomain" evidence="13">
    <location>
        <begin position="351"/>
        <end position="457"/>
    </location>
</feature>
<feature type="transmembrane region" description="Helical" evidence="9">
    <location>
        <begin position="937"/>
        <end position="961"/>
    </location>
</feature>
<feature type="domain" description="Protein export membrane protein SecD/SecF C-terminal" evidence="11">
    <location>
        <begin position="458"/>
        <end position="625"/>
    </location>
</feature>
<dbReference type="NCBIfam" id="TIGR00916">
    <property type="entry name" value="2A0604s01"/>
    <property type="match status" value="1"/>
</dbReference>
<dbReference type="GO" id="GO:0065002">
    <property type="term" value="P:intracellular protein transmembrane transport"/>
    <property type="evidence" value="ECO:0007669"/>
    <property type="project" value="UniProtKB-UniRule"/>
</dbReference>
<dbReference type="GO" id="GO:0006605">
    <property type="term" value="P:protein targeting"/>
    <property type="evidence" value="ECO:0007669"/>
    <property type="project" value="UniProtKB-UniRule"/>
</dbReference>
<keyword evidence="6 9" id="KW-1133">Transmembrane helix</keyword>
<dbReference type="InterPro" id="IPR048631">
    <property type="entry name" value="SecD_1st"/>
</dbReference>
<feature type="transmembrane region" description="Helical" evidence="9">
    <location>
        <begin position="662"/>
        <end position="680"/>
    </location>
</feature>
<evidence type="ECO:0000256" key="6">
    <source>
        <dbReference type="ARBA" id="ARBA00022989"/>
    </source>
</evidence>
<feature type="domain" description="Protein translocase subunit SecDF P1" evidence="12">
    <location>
        <begin position="181"/>
        <end position="240"/>
    </location>
</feature>
<evidence type="ECO:0000259" key="13">
    <source>
        <dbReference type="Pfam" id="PF22599"/>
    </source>
</evidence>
<dbReference type="GO" id="GO:0043952">
    <property type="term" value="P:protein transport by the Sec complex"/>
    <property type="evidence" value="ECO:0007669"/>
    <property type="project" value="UniProtKB-UniRule"/>
</dbReference>
<dbReference type="Proteomes" id="UP000650994">
    <property type="component" value="Unassembled WGS sequence"/>
</dbReference>
<reference evidence="14" key="5">
    <citation type="submission" date="2024-05" db="EMBL/GenBank/DDBJ databases">
        <authorList>
            <person name="Sun Q."/>
            <person name="Zhou Y."/>
        </authorList>
    </citation>
    <scope>NUCLEOTIDE SEQUENCE</scope>
    <source>
        <strain evidence="14">CGMCC 1.12707</strain>
    </source>
</reference>
<comment type="caution">
    <text evidence="9">Lacks conserved residue(s) required for the propagation of feature annotation.</text>
</comment>
<evidence type="ECO:0000256" key="4">
    <source>
        <dbReference type="ARBA" id="ARBA00022692"/>
    </source>
</evidence>
<evidence type="ECO:0000313" key="15">
    <source>
        <dbReference type="EMBL" id="SHK77895.1"/>
    </source>
</evidence>
<accession>A0A1M6V956</accession>
<dbReference type="STRING" id="1434701.SAMN05443634_103231"/>
<reference evidence="14" key="1">
    <citation type="journal article" date="2014" name="Int. J. Syst. Evol. Microbiol.">
        <title>Complete genome of a new Firmicutes species belonging to the dominant human colonic microbiota ('Ruminococcus bicirculans') reveals two chromosomes and a selective capacity to utilize plant glucans.</title>
        <authorList>
            <consortium name="NISC Comparative Sequencing Program"/>
            <person name="Wegmann U."/>
            <person name="Louis P."/>
            <person name="Goesmann A."/>
            <person name="Henrissat B."/>
            <person name="Duncan S.H."/>
            <person name="Flint H.J."/>
        </authorList>
    </citation>
    <scope>NUCLEOTIDE SEQUENCE</scope>
    <source>
        <strain evidence="14">CGMCC 1.12707</strain>
    </source>
</reference>
<dbReference type="InterPro" id="IPR055344">
    <property type="entry name" value="SecD_SecF_C_bact"/>
</dbReference>
<dbReference type="Pfam" id="PF02355">
    <property type="entry name" value="SecD_SecF_C"/>
    <property type="match status" value="2"/>
</dbReference>
<reference evidence="15" key="2">
    <citation type="submission" date="2016-11" db="EMBL/GenBank/DDBJ databases">
        <authorList>
            <person name="Jaros S."/>
            <person name="Januszkiewicz K."/>
            <person name="Wedrychowicz H."/>
        </authorList>
    </citation>
    <scope>NUCLEOTIDE SEQUENCE [LARGE SCALE GENOMIC DNA]</scope>
    <source>
        <strain evidence="15">DSM 27989</strain>
    </source>
</reference>
<evidence type="ECO:0000259" key="12">
    <source>
        <dbReference type="Pfam" id="PF21760"/>
    </source>
</evidence>
<dbReference type="HAMAP" id="MF_01464_B">
    <property type="entry name" value="SecF_B"/>
    <property type="match status" value="1"/>
</dbReference>
<feature type="transmembrane region" description="Helical" evidence="9">
    <location>
        <begin position="827"/>
        <end position="849"/>
    </location>
</feature>
<dbReference type="AlphaFoldDB" id="A0A1M6V956"/>
<feature type="transmembrane region" description="Helical" evidence="9">
    <location>
        <begin position="913"/>
        <end position="931"/>
    </location>
</feature>
<organism evidence="15 16">
    <name type="scientific">Chishuiella changwenlii</name>
    <dbReference type="NCBI Taxonomy" id="1434701"/>
    <lineage>
        <taxon>Bacteria</taxon>
        <taxon>Pseudomonadati</taxon>
        <taxon>Bacteroidota</taxon>
        <taxon>Flavobacteriia</taxon>
        <taxon>Flavobacteriales</taxon>
        <taxon>Weeksellaceae</taxon>
        <taxon>Chishuiella</taxon>
    </lineage>
</organism>
<evidence type="ECO:0000256" key="5">
    <source>
        <dbReference type="ARBA" id="ARBA00022927"/>
    </source>
</evidence>
<comment type="similarity">
    <text evidence="9">Belongs to the SecD/SecF family. SecD subfamily.</text>
</comment>
<dbReference type="Pfam" id="PF21760">
    <property type="entry name" value="SecD_1st"/>
    <property type="match status" value="1"/>
</dbReference>
<dbReference type="Proteomes" id="UP000184120">
    <property type="component" value="Unassembled WGS sequence"/>
</dbReference>
<evidence type="ECO:0000256" key="7">
    <source>
        <dbReference type="ARBA" id="ARBA00023010"/>
    </source>
</evidence>
<dbReference type="Gene3D" id="3.30.1360.200">
    <property type="match status" value="1"/>
</dbReference>
<comment type="subunit">
    <text evidence="10">Forms a complex with SecD. Part of the essential Sec protein translocation apparatus which comprises SecA, SecYEG and auxiliary proteins SecDF. Other proteins may also be involved.</text>
</comment>
<dbReference type="InterPro" id="IPR048634">
    <property type="entry name" value="SecD_SecF_C"/>
</dbReference>
<dbReference type="GO" id="GO:0015450">
    <property type="term" value="F:protein-transporting ATPase activity"/>
    <property type="evidence" value="ECO:0007669"/>
    <property type="project" value="InterPro"/>
</dbReference>
<feature type="transmembrane region" description="Helical" evidence="9">
    <location>
        <begin position="861"/>
        <end position="882"/>
    </location>
</feature>
<dbReference type="PANTHER" id="PTHR30081:SF1">
    <property type="entry name" value="PROTEIN TRANSLOCASE SUBUNIT SECD"/>
    <property type="match status" value="1"/>
</dbReference>
<keyword evidence="4 9" id="KW-0812">Transmembrane</keyword>
<keyword evidence="5 9" id="KW-0653">Protein transport</keyword>
<keyword evidence="3 9" id="KW-1003">Cell membrane</keyword>
<dbReference type="Pfam" id="PF22599">
    <property type="entry name" value="SecDF_P1_head"/>
    <property type="match status" value="1"/>
</dbReference>
<feature type="transmembrane region" description="Helical" evidence="9">
    <location>
        <begin position="475"/>
        <end position="496"/>
    </location>
</feature>
<comment type="similarity">
    <text evidence="10">Belongs to the SecD/SecF family. SecF subfamily.</text>
</comment>